<accession>A0A2K4ZG24</accession>
<proteinExistence type="predicted"/>
<keyword evidence="2" id="KW-1185">Reference proteome</keyword>
<name>A0A2K4ZG24_9FIRM</name>
<reference evidence="1 2" key="1">
    <citation type="submission" date="2018-01" db="EMBL/GenBank/DDBJ databases">
        <authorList>
            <person name="Gaut B.S."/>
            <person name="Morton B.R."/>
            <person name="Clegg M.T."/>
            <person name="Duvall M.R."/>
        </authorList>
    </citation>
    <scope>NUCLEOTIDE SEQUENCE [LARGE SCALE GENOMIC DNA]</scope>
    <source>
        <strain evidence="1">GP69</strain>
    </source>
</reference>
<organism evidence="1 2">
    <name type="scientific">Acetatifactor muris</name>
    <dbReference type="NCBI Taxonomy" id="879566"/>
    <lineage>
        <taxon>Bacteria</taxon>
        <taxon>Bacillati</taxon>
        <taxon>Bacillota</taxon>
        <taxon>Clostridia</taxon>
        <taxon>Lachnospirales</taxon>
        <taxon>Lachnospiraceae</taxon>
        <taxon>Acetatifactor</taxon>
    </lineage>
</organism>
<dbReference type="Proteomes" id="UP000236311">
    <property type="component" value="Unassembled WGS sequence"/>
</dbReference>
<dbReference type="EMBL" id="OFSM01000010">
    <property type="protein sequence ID" value="SOY29411.1"/>
    <property type="molecule type" value="Genomic_DNA"/>
</dbReference>
<sequence length="149" mass="17414">MLKLHHDMVTYNTLGVGKHIISIYDGDVKDKINEKQEYKYLPKCFLPIPSIEKFLRSKCIIEKDKKFIKLIGDKYFNQRSLYDIIADYMNDPRTSISKDTDGKNFYKVILSNLEKIGISEKDFIKYLCDDIYGYVDMRGFSSSLTALLK</sequence>
<protein>
    <submittedName>
        <fullName evidence="1">Uncharacterized protein</fullName>
    </submittedName>
</protein>
<evidence type="ECO:0000313" key="2">
    <source>
        <dbReference type="Proteomes" id="UP000236311"/>
    </source>
</evidence>
<dbReference type="AlphaFoldDB" id="A0A2K4ZG24"/>
<gene>
    <name evidence="1" type="ORF">AMURIS_02126</name>
</gene>
<evidence type="ECO:0000313" key="1">
    <source>
        <dbReference type="EMBL" id="SOY29411.1"/>
    </source>
</evidence>